<gene>
    <name evidence="7" type="ORF">LDG_8255</name>
</gene>
<protein>
    <recommendedName>
        <fullName evidence="3">beta-N-acetylhexosaminidase</fullName>
        <ecNumber evidence="3">3.2.1.52</ecNumber>
    </recommendedName>
</protein>
<dbReference type="PROSITE" id="PS00775">
    <property type="entry name" value="GLYCOSYL_HYDROL_F3"/>
    <property type="match status" value="1"/>
</dbReference>
<dbReference type="InterPro" id="IPR036962">
    <property type="entry name" value="Glyco_hydro_3_N_sf"/>
</dbReference>
<dbReference type="Proteomes" id="UP000002770">
    <property type="component" value="Unassembled WGS sequence"/>
</dbReference>
<keyword evidence="5" id="KW-0326">Glycosidase</keyword>
<reference evidence="7 8" key="1">
    <citation type="journal article" date="2011" name="BMC Genomics">
        <title>Insight into cross-talk between intra-amoebal pathogens.</title>
        <authorList>
            <person name="Gimenez G."/>
            <person name="Bertelli C."/>
            <person name="Moliner C."/>
            <person name="Robert C."/>
            <person name="Raoult D."/>
            <person name="Fournier P.E."/>
            <person name="Greub G."/>
        </authorList>
    </citation>
    <scope>NUCLEOTIDE SEQUENCE [LARGE SCALE GENOMIC DNA]</scope>
    <source>
        <strain evidence="7 8">LLAP12</strain>
    </source>
</reference>
<dbReference type="Gene3D" id="3.20.20.300">
    <property type="entry name" value="Glycoside hydrolase, family 3, N-terminal domain"/>
    <property type="match status" value="1"/>
</dbReference>
<evidence type="ECO:0000313" key="7">
    <source>
        <dbReference type="EMBL" id="EHL29962.1"/>
    </source>
</evidence>
<dbReference type="PANTHER" id="PTHR30480">
    <property type="entry name" value="BETA-HEXOSAMINIDASE-RELATED"/>
    <property type="match status" value="1"/>
</dbReference>
<dbReference type="RefSeq" id="WP_006872137.1">
    <property type="nucleotide sequence ID" value="NZ_JH413843.1"/>
</dbReference>
<dbReference type="FunCoup" id="G9ESI1">
    <property type="interactions" value="287"/>
</dbReference>
<proteinExistence type="inferred from homology"/>
<keyword evidence="4" id="KW-0378">Hydrolase</keyword>
<dbReference type="eggNOG" id="COG1472">
    <property type="taxonomic scope" value="Bacteria"/>
</dbReference>
<dbReference type="PANTHER" id="PTHR30480:SF13">
    <property type="entry name" value="BETA-HEXOSAMINIDASE"/>
    <property type="match status" value="1"/>
</dbReference>
<evidence type="ECO:0000256" key="5">
    <source>
        <dbReference type="ARBA" id="ARBA00023295"/>
    </source>
</evidence>
<name>G9ESI1_9GAMM</name>
<accession>G9ESI1</accession>
<dbReference type="EMBL" id="JH413843">
    <property type="protein sequence ID" value="EHL29962.1"/>
    <property type="molecule type" value="Genomic_DNA"/>
</dbReference>
<dbReference type="InParanoid" id="G9ESI1"/>
<comment type="catalytic activity">
    <reaction evidence="1">
        <text>Hydrolysis of terminal non-reducing N-acetyl-D-hexosamine residues in N-acetyl-beta-D-hexosaminides.</text>
        <dbReference type="EC" id="3.2.1.52"/>
    </reaction>
</comment>
<organism evidence="7 8">
    <name type="scientific">Legionella drancourtii LLAP12</name>
    <dbReference type="NCBI Taxonomy" id="658187"/>
    <lineage>
        <taxon>Bacteria</taxon>
        <taxon>Pseudomonadati</taxon>
        <taxon>Pseudomonadota</taxon>
        <taxon>Gammaproteobacteria</taxon>
        <taxon>Legionellales</taxon>
        <taxon>Legionellaceae</taxon>
        <taxon>Legionella</taxon>
    </lineage>
</organism>
<evidence type="ECO:0000259" key="6">
    <source>
        <dbReference type="Pfam" id="PF00933"/>
    </source>
</evidence>
<dbReference type="InterPro" id="IPR001764">
    <property type="entry name" value="Glyco_hydro_3_N"/>
</dbReference>
<dbReference type="GO" id="GO:0005975">
    <property type="term" value="P:carbohydrate metabolic process"/>
    <property type="evidence" value="ECO:0007669"/>
    <property type="project" value="InterPro"/>
</dbReference>
<comment type="similarity">
    <text evidence="2">Belongs to the glycosyl hydrolase 3 family.</text>
</comment>
<dbReference type="STRING" id="658187.LDG_8255"/>
<sequence>MSSQFMVDIEGTELSALEHTILKQPNVGAVILFTRNFTNPEQLAKLICDIDEINPELFIAVDHEGGNVQRFQRQGFSALPAARAYGRAYDKNHEIGIAYTQEYGEIMAKELLACGVDLSIAPVLDVHDKSQVIAGLNRAFHKDADAIIDLAGAFIKGMNTAGMPAVGKHFPGHGSVVSDSHIAMPVSQASMTELAANDLKPFVELINKGLLTALMPAHVTYAAIDKENPAGFSKIWLQDILRTQLGFKGLVLSDCLSMKGADIGNLTTRAEKALAAGCDMLIICHQPRELLLELIQTLNIEQTAESKERIAAFKNQMLHFSKNKVPTYSPQAFYGQDMRESATGTSGTHDSLNTTVSI</sequence>
<dbReference type="InterPro" id="IPR019800">
    <property type="entry name" value="Glyco_hydro_3_AS"/>
</dbReference>
<dbReference type="HOGENOM" id="CLU_008392_0_0_6"/>
<dbReference type="NCBIfam" id="NF003740">
    <property type="entry name" value="PRK05337.1"/>
    <property type="match status" value="1"/>
</dbReference>
<dbReference type="InterPro" id="IPR050226">
    <property type="entry name" value="NagZ_Beta-hexosaminidase"/>
</dbReference>
<feature type="domain" description="Glycoside hydrolase family 3 N-terminal" evidence="6">
    <location>
        <begin position="15"/>
        <end position="307"/>
    </location>
</feature>
<dbReference type="SUPFAM" id="SSF51445">
    <property type="entry name" value="(Trans)glycosidases"/>
    <property type="match status" value="1"/>
</dbReference>
<dbReference type="EC" id="3.2.1.52" evidence="3"/>
<dbReference type="GO" id="GO:0009254">
    <property type="term" value="P:peptidoglycan turnover"/>
    <property type="evidence" value="ECO:0007669"/>
    <property type="project" value="TreeGrafter"/>
</dbReference>
<evidence type="ECO:0000256" key="4">
    <source>
        <dbReference type="ARBA" id="ARBA00022801"/>
    </source>
</evidence>
<keyword evidence="8" id="KW-1185">Reference proteome</keyword>
<dbReference type="AlphaFoldDB" id="G9ESI1"/>
<evidence type="ECO:0000256" key="2">
    <source>
        <dbReference type="ARBA" id="ARBA00005336"/>
    </source>
</evidence>
<dbReference type="GO" id="GO:0004563">
    <property type="term" value="F:beta-N-acetylhexosaminidase activity"/>
    <property type="evidence" value="ECO:0007669"/>
    <property type="project" value="UniProtKB-EC"/>
</dbReference>
<dbReference type="Pfam" id="PF00933">
    <property type="entry name" value="Glyco_hydro_3"/>
    <property type="match status" value="1"/>
</dbReference>
<evidence type="ECO:0000256" key="3">
    <source>
        <dbReference type="ARBA" id="ARBA00012663"/>
    </source>
</evidence>
<evidence type="ECO:0000256" key="1">
    <source>
        <dbReference type="ARBA" id="ARBA00001231"/>
    </source>
</evidence>
<evidence type="ECO:0000313" key="8">
    <source>
        <dbReference type="Proteomes" id="UP000002770"/>
    </source>
</evidence>
<dbReference type="InterPro" id="IPR017853">
    <property type="entry name" value="GH"/>
</dbReference>